<protein>
    <submittedName>
        <fullName evidence="1">Uncharacterized protein</fullName>
    </submittedName>
</protein>
<dbReference type="AlphaFoldDB" id="A0A0K1QDK4"/>
<name>A0A0K1QDK4_9BACT</name>
<proteinExistence type="predicted"/>
<reference evidence="1 2" key="1">
    <citation type="submission" date="2015-08" db="EMBL/GenBank/DDBJ databases">
        <authorList>
            <person name="Babu N.S."/>
            <person name="Beckwith C.J."/>
            <person name="Beseler K.G."/>
            <person name="Brison A."/>
            <person name="Carone J.V."/>
            <person name="Caskin T.P."/>
            <person name="Diamond M."/>
            <person name="Durham M.E."/>
            <person name="Foxe J.M."/>
            <person name="Go M."/>
            <person name="Henderson B.A."/>
            <person name="Jones I.B."/>
            <person name="McGettigan J.A."/>
            <person name="Micheletti S.J."/>
            <person name="Nasrallah M.E."/>
            <person name="Ortiz D."/>
            <person name="Piller C.R."/>
            <person name="Privatt S.R."/>
            <person name="Schneider S.L."/>
            <person name="Sharp S."/>
            <person name="Smith T.C."/>
            <person name="Stanton J.D."/>
            <person name="Ullery H.E."/>
            <person name="Wilson R.J."/>
            <person name="Serrano M.G."/>
            <person name="Buck G."/>
            <person name="Lee V."/>
            <person name="Wang Y."/>
            <person name="Carvalho R."/>
            <person name="Voegtly L."/>
            <person name="Shi R."/>
            <person name="Duckworth R."/>
            <person name="Johnson A."/>
            <person name="Loviza R."/>
            <person name="Walstead R."/>
            <person name="Shah Z."/>
            <person name="Kiflezghi M."/>
            <person name="Wade K."/>
            <person name="Ball S.L."/>
            <person name="Bradley K.W."/>
            <person name="Asai D.J."/>
            <person name="Bowman C.A."/>
            <person name="Russell D.A."/>
            <person name="Pope W.H."/>
            <person name="Jacobs-Sera D."/>
            <person name="Hendrix R.W."/>
            <person name="Hatfull G.F."/>
        </authorList>
    </citation>
    <scope>NUCLEOTIDE SEQUENCE [LARGE SCALE GENOMIC DNA]</scope>
    <source>
        <strain evidence="1 2">DSM 27648</strain>
    </source>
</reference>
<keyword evidence="2" id="KW-1185">Reference proteome</keyword>
<dbReference type="Proteomes" id="UP000064967">
    <property type="component" value="Chromosome"/>
</dbReference>
<dbReference type="RefSeq" id="WP_420814296.1">
    <property type="nucleotide sequence ID" value="NZ_CP012333.1"/>
</dbReference>
<gene>
    <name evidence="1" type="ORF">AKJ09_10519</name>
</gene>
<dbReference type="SUPFAM" id="SSF52096">
    <property type="entry name" value="ClpP/crotonase"/>
    <property type="match status" value="1"/>
</dbReference>
<evidence type="ECO:0000313" key="1">
    <source>
        <dbReference type="EMBL" id="AKV03856.1"/>
    </source>
</evidence>
<dbReference type="KEGG" id="llu:AKJ09_10519"/>
<dbReference type="InterPro" id="IPR029045">
    <property type="entry name" value="ClpP/crotonase-like_dom_sf"/>
</dbReference>
<accession>A0A0K1QDK4</accession>
<evidence type="ECO:0000313" key="2">
    <source>
        <dbReference type="Proteomes" id="UP000064967"/>
    </source>
</evidence>
<dbReference type="EMBL" id="CP012333">
    <property type="protein sequence ID" value="AKV03856.1"/>
    <property type="molecule type" value="Genomic_DNA"/>
</dbReference>
<sequence length="94" mass="10237">MLVDRWSGSMAEGFPMGMRGLGRARIVGTRMAALGAAVFALRLDRTGVQAQYSAEPVYDVWDAPRSLFRPDVTVSEGADILQAGIAELRRLLRA</sequence>
<organism evidence="1 2">
    <name type="scientific">Labilithrix luteola</name>
    <dbReference type="NCBI Taxonomy" id="1391654"/>
    <lineage>
        <taxon>Bacteria</taxon>
        <taxon>Pseudomonadati</taxon>
        <taxon>Myxococcota</taxon>
        <taxon>Polyangia</taxon>
        <taxon>Polyangiales</taxon>
        <taxon>Labilitrichaceae</taxon>
        <taxon>Labilithrix</taxon>
    </lineage>
</organism>
<dbReference type="Gene3D" id="3.90.226.10">
    <property type="entry name" value="2-enoyl-CoA Hydratase, Chain A, domain 1"/>
    <property type="match status" value="1"/>
</dbReference>